<accession>A0A9P6W109</accession>
<dbReference type="EMBL" id="PUHQ01000033">
    <property type="protein sequence ID" value="KAG0661642.1"/>
    <property type="molecule type" value="Genomic_DNA"/>
</dbReference>
<evidence type="ECO:0000313" key="3">
    <source>
        <dbReference type="Proteomes" id="UP000777482"/>
    </source>
</evidence>
<evidence type="ECO:0000256" key="1">
    <source>
        <dbReference type="SAM" id="MobiDB-lite"/>
    </source>
</evidence>
<comment type="caution">
    <text evidence="2">The sequence shown here is derived from an EMBL/GenBank/DDBJ whole genome shotgun (WGS) entry which is preliminary data.</text>
</comment>
<keyword evidence="3" id="KW-1185">Reference proteome</keyword>
<dbReference type="AlphaFoldDB" id="A0A9P6W109"/>
<organism evidence="2 3">
    <name type="scientific">Rhodotorula mucilaginosa</name>
    <name type="common">Yeast</name>
    <name type="synonym">Rhodotorula rubra</name>
    <dbReference type="NCBI Taxonomy" id="5537"/>
    <lineage>
        <taxon>Eukaryota</taxon>
        <taxon>Fungi</taxon>
        <taxon>Dikarya</taxon>
        <taxon>Basidiomycota</taxon>
        <taxon>Pucciniomycotina</taxon>
        <taxon>Microbotryomycetes</taxon>
        <taxon>Sporidiobolales</taxon>
        <taxon>Sporidiobolaceae</taxon>
        <taxon>Rhodotorula</taxon>
    </lineage>
</organism>
<dbReference type="Proteomes" id="UP000777482">
    <property type="component" value="Unassembled WGS sequence"/>
</dbReference>
<sequence>MSPSLLRRVFKKRTPEDKLTTMLVELEKAFPCGGPAIVQALVAEHPEDWTTCFIRVMNKVLKQLILQKELPNVELEDHKDELQLLQFKALRDQLDRVQKKRLWESSFKQDTPAARAATDEVQTMPRQAAGTGKTAKNMLQDARLYWIRSRGTLNAKKPGFMWQKWPNPAWALWNRKIGLLTVTMTATSN</sequence>
<reference evidence="2 3" key="1">
    <citation type="submission" date="2020-11" db="EMBL/GenBank/DDBJ databases">
        <title>Kefir isolates.</title>
        <authorList>
            <person name="Marcisauskas S."/>
            <person name="Kim Y."/>
            <person name="Blasche S."/>
        </authorList>
    </citation>
    <scope>NUCLEOTIDE SEQUENCE [LARGE SCALE GENOMIC DNA]</scope>
    <source>
        <strain evidence="2 3">KR</strain>
    </source>
</reference>
<evidence type="ECO:0000313" key="2">
    <source>
        <dbReference type="EMBL" id="KAG0661642.1"/>
    </source>
</evidence>
<protein>
    <submittedName>
        <fullName evidence="2">Uncharacterized protein</fullName>
    </submittedName>
</protein>
<feature type="region of interest" description="Disordered" evidence="1">
    <location>
        <begin position="114"/>
        <end position="135"/>
    </location>
</feature>
<name>A0A9P6W109_RHOMI</name>
<gene>
    <name evidence="2" type="ORF">C6P46_003863</name>
</gene>
<proteinExistence type="predicted"/>